<sequence>MNFISSLKQCVRYTGRLLFYIFLISLPVAGPPIVWGIATGIKFHFWQADQILKNTNALTFEIDQHSRMSYWNVPGAQTIHQFQDNQAPSTLDEYASIDRMGSLDDLVRSGPDNLPTEYWIYVTFMPEYGGSEWDKAFSEILQQSYARPAHPKTAFFYVSCLKTQFLCGVWGVKAPSLVHLTVENYTVADSMEMEPVDHSQHLSYDYGCPPDKVRPVTARVIELPLEDDHAIHFLPRNVLPTPFLQLRTLIFDAPRSAIVDQFDPWNPLMQDLARFHDRLLDLCDIRGSGWYYFDKADQWYEKYVLKPVLGGEINDVVVGVVQPLTFSISLAIASIVRMPFNWGWSLYSLYFGLGWDGEPLGTHTWPGEEDLNEDGYAGMWGDMISGFWDFAAEKMAAQEVEAAASAAVTSRVP</sequence>
<name>A0A0N1HI31_9EURO</name>
<keyword evidence="2" id="KW-1185">Reference proteome</keyword>
<dbReference type="OrthoDB" id="5015154at2759"/>
<reference evidence="1 2" key="1">
    <citation type="submission" date="2015-06" db="EMBL/GenBank/DDBJ databases">
        <title>Draft genome of the ant-associated black yeast Phialophora attae CBS 131958.</title>
        <authorList>
            <person name="Moreno L.F."/>
            <person name="Stielow B.J."/>
            <person name="de Hoog S."/>
            <person name="Vicente V.A."/>
            <person name="Weiss V.A."/>
            <person name="de Vries M."/>
            <person name="Cruz L.M."/>
            <person name="Souza E.M."/>
        </authorList>
    </citation>
    <scope>NUCLEOTIDE SEQUENCE [LARGE SCALE GENOMIC DNA]</scope>
    <source>
        <strain evidence="1 2">CBS 131958</strain>
    </source>
</reference>
<dbReference type="GeneID" id="28736802"/>
<dbReference type="RefSeq" id="XP_017995590.1">
    <property type="nucleotide sequence ID" value="XM_018144923.1"/>
</dbReference>
<accession>A0A0N1HI31</accession>
<evidence type="ECO:0000313" key="2">
    <source>
        <dbReference type="Proteomes" id="UP000038010"/>
    </source>
</evidence>
<dbReference type="AlphaFoldDB" id="A0A0N1HI31"/>
<dbReference type="EMBL" id="LFJN01000038">
    <property type="protein sequence ID" value="KPI35627.1"/>
    <property type="molecule type" value="Genomic_DNA"/>
</dbReference>
<proteinExistence type="predicted"/>
<comment type="caution">
    <text evidence="1">The sequence shown here is derived from an EMBL/GenBank/DDBJ whole genome shotgun (WGS) entry which is preliminary data.</text>
</comment>
<dbReference type="Proteomes" id="UP000038010">
    <property type="component" value="Unassembled WGS sequence"/>
</dbReference>
<organism evidence="1 2">
    <name type="scientific">Cyphellophora attinorum</name>
    <dbReference type="NCBI Taxonomy" id="1664694"/>
    <lineage>
        <taxon>Eukaryota</taxon>
        <taxon>Fungi</taxon>
        <taxon>Dikarya</taxon>
        <taxon>Ascomycota</taxon>
        <taxon>Pezizomycotina</taxon>
        <taxon>Eurotiomycetes</taxon>
        <taxon>Chaetothyriomycetidae</taxon>
        <taxon>Chaetothyriales</taxon>
        <taxon>Cyphellophoraceae</taxon>
        <taxon>Cyphellophora</taxon>
    </lineage>
</organism>
<dbReference type="VEuPathDB" id="FungiDB:AB675_4762"/>
<evidence type="ECO:0000313" key="1">
    <source>
        <dbReference type="EMBL" id="KPI35627.1"/>
    </source>
</evidence>
<gene>
    <name evidence="1" type="ORF">AB675_4762</name>
</gene>
<protein>
    <submittedName>
        <fullName evidence="1">Uncharacterized protein</fullName>
    </submittedName>
</protein>